<keyword evidence="4" id="KW-0472">Membrane</keyword>
<feature type="domain" description="GGDEF" evidence="5">
    <location>
        <begin position="312"/>
        <end position="448"/>
    </location>
</feature>
<dbReference type="RefSeq" id="WP_089889336.1">
    <property type="nucleotide sequence ID" value="NZ_CANMFH010000002.1"/>
</dbReference>
<sequence length="491" mass="54736">MTETDYLYTRAEAPDLHVLNFKATRVWFATLALVFVNYGLLTNLLDWTFYWQPAGDSAATTVVTALSISIGAIVFFLRQNSLQIQLGYILTFLALGLAISTRALELFPDNAGWALQGKMGWNTFTVILLLSLAGLLRRRYYNVAAVGILVSMMFIFNAIIGQSFGLRLISGEMSFATTGALLFLTLATATLFTGFKPTRVFFLNSEIGQATRSLAFVSMVAPLACGLLLHNVLLHTDQKLPIEAHLISIIIWAGLLNAMRAGNRLEKADALRRAAEERLERIATHDPLTGCLNRAGLEQAQYRTPADTETDESWAIGVFDLDHFKRINDTYGHRIGDRVLQEVRPALSRVMRPDERITRWGGEEFVLCLRYSDLKVLEMRVEEMRLALASIPERLETAGKLTPRSVTASVGVCLYEASHGFAETLAKADDALFTAKKTGRDRVVFFNDIARGTAASRPCQHTPNLPQKPATSEMQQRDIWLTDMRIASHRD</sequence>
<feature type="coiled-coil region" evidence="3">
    <location>
        <begin position="258"/>
        <end position="285"/>
    </location>
</feature>
<feature type="transmembrane region" description="Helical" evidence="4">
    <location>
        <begin position="214"/>
        <end position="234"/>
    </location>
</feature>
<dbReference type="PROSITE" id="PS50887">
    <property type="entry name" value="GGDEF"/>
    <property type="match status" value="1"/>
</dbReference>
<gene>
    <name evidence="6" type="ORF">SAMN05444486_10298</name>
</gene>
<dbReference type="OrthoDB" id="9812260at2"/>
<dbReference type="SUPFAM" id="SSF55073">
    <property type="entry name" value="Nucleotide cyclase"/>
    <property type="match status" value="1"/>
</dbReference>
<evidence type="ECO:0000256" key="4">
    <source>
        <dbReference type="SAM" id="Phobius"/>
    </source>
</evidence>
<proteinExistence type="predicted"/>
<feature type="transmembrane region" description="Helical" evidence="4">
    <location>
        <begin position="86"/>
        <end position="107"/>
    </location>
</feature>
<dbReference type="GeneID" id="78124176"/>
<feature type="transmembrane region" description="Helical" evidence="4">
    <location>
        <begin position="143"/>
        <end position="161"/>
    </location>
</feature>
<dbReference type="PANTHER" id="PTHR45138:SF9">
    <property type="entry name" value="DIGUANYLATE CYCLASE DGCM-RELATED"/>
    <property type="match status" value="1"/>
</dbReference>
<dbReference type="AlphaFoldDB" id="A0A1H3JPS2"/>
<reference evidence="6 7" key="1">
    <citation type="submission" date="2016-10" db="EMBL/GenBank/DDBJ databases">
        <authorList>
            <person name="de Groot N.N."/>
        </authorList>
    </citation>
    <scope>NUCLEOTIDE SEQUENCE [LARGE SCALE GENOMIC DNA]</scope>
    <source>
        <strain evidence="6 7">DSM 24677</strain>
    </source>
</reference>
<evidence type="ECO:0000256" key="1">
    <source>
        <dbReference type="ARBA" id="ARBA00012528"/>
    </source>
</evidence>
<dbReference type="SMART" id="SM00267">
    <property type="entry name" value="GGDEF"/>
    <property type="match status" value="1"/>
</dbReference>
<feature type="transmembrane region" description="Helical" evidence="4">
    <location>
        <begin position="119"/>
        <end position="136"/>
    </location>
</feature>
<keyword evidence="3" id="KW-0175">Coiled coil</keyword>
<evidence type="ECO:0000313" key="7">
    <source>
        <dbReference type="Proteomes" id="UP000199026"/>
    </source>
</evidence>
<dbReference type="NCBIfam" id="TIGR00254">
    <property type="entry name" value="GGDEF"/>
    <property type="match status" value="1"/>
</dbReference>
<dbReference type="InterPro" id="IPR029787">
    <property type="entry name" value="Nucleotide_cyclase"/>
</dbReference>
<feature type="transmembrane region" description="Helical" evidence="4">
    <location>
        <begin position="26"/>
        <end position="45"/>
    </location>
</feature>
<keyword evidence="4" id="KW-0812">Transmembrane</keyword>
<name>A0A1H3JPS2_9RHOB</name>
<dbReference type="EC" id="2.7.7.65" evidence="1"/>
<organism evidence="6 7">
    <name type="scientific">Lentibacter algarum</name>
    <dbReference type="NCBI Taxonomy" id="576131"/>
    <lineage>
        <taxon>Bacteria</taxon>
        <taxon>Pseudomonadati</taxon>
        <taxon>Pseudomonadota</taxon>
        <taxon>Alphaproteobacteria</taxon>
        <taxon>Rhodobacterales</taxon>
        <taxon>Roseobacteraceae</taxon>
        <taxon>Lentibacter</taxon>
    </lineage>
</organism>
<accession>A0A1H3JPS2</accession>
<dbReference type="InterPro" id="IPR000160">
    <property type="entry name" value="GGDEF_dom"/>
</dbReference>
<dbReference type="CDD" id="cd01949">
    <property type="entry name" value="GGDEF"/>
    <property type="match status" value="1"/>
</dbReference>
<dbReference type="InterPro" id="IPR050469">
    <property type="entry name" value="Diguanylate_Cyclase"/>
</dbReference>
<dbReference type="EMBL" id="FNPR01000002">
    <property type="protein sequence ID" value="SDY41901.1"/>
    <property type="molecule type" value="Genomic_DNA"/>
</dbReference>
<feature type="transmembrane region" description="Helical" evidence="4">
    <location>
        <begin position="57"/>
        <end position="77"/>
    </location>
</feature>
<protein>
    <recommendedName>
        <fullName evidence="1">diguanylate cyclase</fullName>
        <ecNumber evidence="1">2.7.7.65</ecNumber>
    </recommendedName>
</protein>
<evidence type="ECO:0000256" key="2">
    <source>
        <dbReference type="ARBA" id="ARBA00034247"/>
    </source>
</evidence>
<dbReference type="STRING" id="576131.SAMN05444486_10298"/>
<keyword evidence="7" id="KW-1185">Reference proteome</keyword>
<dbReference type="PANTHER" id="PTHR45138">
    <property type="entry name" value="REGULATORY COMPONENTS OF SENSORY TRANSDUCTION SYSTEM"/>
    <property type="match status" value="1"/>
</dbReference>
<evidence type="ECO:0000256" key="3">
    <source>
        <dbReference type="SAM" id="Coils"/>
    </source>
</evidence>
<evidence type="ECO:0000259" key="5">
    <source>
        <dbReference type="PROSITE" id="PS50887"/>
    </source>
</evidence>
<feature type="transmembrane region" description="Helical" evidence="4">
    <location>
        <begin position="173"/>
        <end position="193"/>
    </location>
</feature>
<dbReference type="GO" id="GO:0052621">
    <property type="term" value="F:diguanylate cyclase activity"/>
    <property type="evidence" value="ECO:0007669"/>
    <property type="project" value="UniProtKB-EC"/>
</dbReference>
<dbReference type="Gene3D" id="3.30.70.270">
    <property type="match status" value="1"/>
</dbReference>
<dbReference type="Pfam" id="PF00990">
    <property type="entry name" value="GGDEF"/>
    <property type="match status" value="1"/>
</dbReference>
<dbReference type="Proteomes" id="UP000199026">
    <property type="component" value="Unassembled WGS sequence"/>
</dbReference>
<dbReference type="InterPro" id="IPR043128">
    <property type="entry name" value="Rev_trsase/Diguanyl_cyclase"/>
</dbReference>
<comment type="catalytic activity">
    <reaction evidence="2">
        <text>2 GTP = 3',3'-c-di-GMP + 2 diphosphate</text>
        <dbReference type="Rhea" id="RHEA:24898"/>
        <dbReference type="ChEBI" id="CHEBI:33019"/>
        <dbReference type="ChEBI" id="CHEBI:37565"/>
        <dbReference type="ChEBI" id="CHEBI:58805"/>
        <dbReference type="EC" id="2.7.7.65"/>
    </reaction>
</comment>
<keyword evidence="4" id="KW-1133">Transmembrane helix</keyword>
<evidence type="ECO:0000313" key="6">
    <source>
        <dbReference type="EMBL" id="SDY41901.1"/>
    </source>
</evidence>